<accession>A0A518B6S2</accession>
<protein>
    <submittedName>
        <fullName evidence="1">Uncharacterized protein</fullName>
    </submittedName>
</protein>
<dbReference type="Proteomes" id="UP000317093">
    <property type="component" value="Chromosome"/>
</dbReference>
<dbReference type="EMBL" id="CP036279">
    <property type="protein sequence ID" value="QDU62642.1"/>
    <property type="molecule type" value="Genomic_DNA"/>
</dbReference>
<evidence type="ECO:0000313" key="2">
    <source>
        <dbReference type="Proteomes" id="UP000317093"/>
    </source>
</evidence>
<dbReference type="AlphaFoldDB" id="A0A518B6S2"/>
<proteinExistence type="predicted"/>
<sequence>MGFEEQGETVTAAHELNDLKLVYRALHNGLRKHPELMETAFLSELQDFLHRKAVADGVDTTHHAAWDAWLAEALSRVS</sequence>
<evidence type="ECO:0000313" key="1">
    <source>
        <dbReference type="EMBL" id="QDU62642.1"/>
    </source>
</evidence>
<keyword evidence="2" id="KW-1185">Reference proteome</keyword>
<dbReference type="KEGG" id="knv:Pan216_35090"/>
<dbReference type="OrthoDB" id="5796661at2"/>
<organism evidence="1 2">
    <name type="scientific">Kolteria novifilia</name>
    <dbReference type="NCBI Taxonomy" id="2527975"/>
    <lineage>
        <taxon>Bacteria</taxon>
        <taxon>Pseudomonadati</taxon>
        <taxon>Planctomycetota</taxon>
        <taxon>Planctomycetia</taxon>
        <taxon>Kolteriales</taxon>
        <taxon>Kolteriaceae</taxon>
        <taxon>Kolteria</taxon>
    </lineage>
</organism>
<name>A0A518B6S2_9BACT</name>
<reference evidence="1 2" key="1">
    <citation type="submission" date="2019-02" db="EMBL/GenBank/DDBJ databases">
        <title>Deep-cultivation of Planctomycetes and their phenomic and genomic characterization uncovers novel biology.</title>
        <authorList>
            <person name="Wiegand S."/>
            <person name="Jogler M."/>
            <person name="Boedeker C."/>
            <person name="Pinto D."/>
            <person name="Vollmers J."/>
            <person name="Rivas-Marin E."/>
            <person name="Kohn T."/>
            <person name="Peeters S.H."/>
            <person name="Heuer A."/>
            <person name="Rast P."/>
            <person name="Oberbeckmann S."/>
            <person name="Bunk B."/>
            <person name="Jeske O."/>
            <person name="Meyerdierks A."/>
            <person name="Storesund J.E."/>
            <person name="Kallscheuer N."/>
            <person name="Luecker S."/>
            <person name="Lage O.M."/>
            <person name="Pohl T."/>
            <person name="Merkel B.J."/>
            <person name="Hornburger P."/>
            <person name="Mueller R.-W."/>
            <person name="Bruemmer F."/>
            <person name="Labrenz M."/>
            <person name="Spormann A.M."/>
            <person name="Op den Camp H."/>
            <person name="Overmann J."/>
            <person name="Amann R."/>
            <person name="Jetten M.S.M."/>
            <person name="Mascher T."/>
            <person name="Medema M.H."/>
            <person name="Devos D.P."/>
            <person name="Kaster A.-K."/>
            <person name="Ovreas L."/>
            <person name="Rohde M."/>
            <person name="Galperin M.Y."/>
            <person name="Jogler C."/>
        </authorList>
    </citation>
    <scope>NUCLEOTIDE SEQUENCE [LARGE SCALE GENOMIC DNA]</scope>
    <source>
        <strain evidence="1 2">Pan216</strain>
    </source>
</reference>
<dbReference type="RefSeq" id="WP_145259536.1">
    <property type="nucleotide sequence ID" value="NZ_CP036279.1"/>
</dbReference>
<gene>
    <name evidence="1" type="ORF">Pan216_35090</name>
</gene>